<evidence type="ECO:0000313" key="8">
    <source>
        <dbReference type="EMBL" id="KAG6434885.1"/>
    </source>
</evidence>
<dbReference type="InterPro" id="IPR017956">
    <property type="entry name" value="AT_hook_DNA-bd_motif"/>
</dbReference>
<feature type="compositionally biased region" description="Polar residues" evidence="6">
    <location>
        <begin position="19"/>
        <end position="61"/>
    </location>
</feature>
<feature type="compositionally biased region" description="Polar residues" evidence="6">
    <location>
        <begin position="365"/>
        <end position="378"/>
    </location>
</feature>
<feature type="compositionally biased region" description="Polar residues" evidence="6">
    <location>
        <begin position="320"/>
        <end position="340"/>
    </location>
</feature>
<evidence type="ECO:0000259" key="7">
    <source>
        <dbReference type="PROSITE" id="PS51742"/>
    </source>
</evidence>
<feature type="domain" description="PPC" evidence="7">
    <location>
        <begin position="197"/>
        <end position="339"/>
    </location>
</feature>
<feature type="region of interest" description="Disordered" evidence="6">
    <location>
        <begin position="1"/>
        <end position="175"/>
    </location>
</feature>
<evidence type="ECO:0000256" key="4">
    <source>
        <dbReference type="ARBA" id="ARBA00023163"/>
    </source>
</evidence>
<comment type="caution">
    <text evidence="8">The sequence shown here is derived from an EMBL/GenBank/DDBJ whole genome shotgun (WGS) entry which is preliminary data.</text>
</comment>
<name>A0A8X8YRM1_SALSN</name>
<evidence type="ECO:0000256" key="2">
    <source>
        <dbReference type="ARBA" id="ARBA00023015"/>
    </source>
</evidence>
<sequence length="384" mass="39407">MSASFEPTPPAMANREPFSMSSPPSMANREQFSMSSPPSLVMNPATSQPQLDQQMHMSFMNSDGGAFRQVVGSSPPPFQPIPAGAALISQSSTEQKRKRGRPRKYGPDGSMSAPLGSPNAVMPQHEQQLNFSSPAVAPQSTEGVPPGMDGAGSPTAKKSRGRPRGSRNKVKQHGQVLGSTGISFVPHVLNVTAGELGNLIPIAHLASVVISDIASKIMAICQNGPRGVCVLSANGTVSMVTLVQQTSSGGTATFEGRFEILSLSGSFILTEVAGQKSRTGGLSVTLAHPDGSIMGGCVAGLLVAASPAQIIVGSFMPDTQRQAPTNYVEPSSAPRLNQGQVGAGGSSSPSRGTPSESSGGAASPLNLSSGAYNITQGMSGIPWK</sequence>
<dbReference type="Proteomes" id="UP000298416">
    <property type="component" value="Unassembled WGS sequence"/>
</dbReference>
<comment type="function">
    <text evidence="1 5">Transcription factor that specifically binds AT-rich DNA sequences related to the nuclear matrix attachment regions (MARs).</text>
</comment>
<dbReference type="PANTHER" id="PTHR31500">
    <property type="entry name" value="AT-HOOK MOTIF NUCLEAR-LOCALIZED PROTEIN 9"/>
    <property type="match status" value="1"/>
</dbReference>
<evidence type="ECO:0000256" key="3">
    <source>
        <dbReference type="ARBA" id="ARBA00023125"/>
    </source>
</evidence>
<keyword evidence="2 5" id="KW-0805">Transcription regulation</keyword>
<evidence type="ECO:0000256" key="6">
    <source>
        <dbReference type="SAM" id="MobiDB-lite"/>
    </source>
</evidence>
<feature type="compositionally biased region" description="Polar residues" evidence="6">
    <location>
        <begin position="125"/>
        <end position="142"/>
    </location>
</feature>
<dbReference type="EMBL" id="PNBA02000002">
    <property type="protein sequence ID" value="KAG6434885.1"/>
    <property type="molecule type" value="Genomic_DNA"/>
</dbReference>
<dbReference type="PROSITE" id="PS51742">
    <property type="entry name" value="PPC"/>
    <property type="match status" value="1"/>
</dbReference>
<evidence type="ECO:0000313" key="9">
    <source>
        <dbReference type="Proteomes" id="UP000298416"/>
    </source>
</evidence>
<feature type="compositionally biased region" description="Basic residues" evidence="6">
    <location>
        <begin position="157"/>
        <end position="172"/>
    </location>
</feature>
<proteinExistence type="predicted"/>
<evidence type="ECO:0000256" key="1">
    <source>
        <dbReference type="ARBA" id="ARBA00003687"/>
    </source>
</evidence>
<dbReference type="SMART" id="SM00384">
    <property type="entry name" value="AT_hook"/>
    <property type="match status" value="2"/>
</dbReference>
<dbReference type="SUPFAM" id="SSF117856">
    <property type="entry name" value="AF0104/ALDC/Ptd012-like"/>
    <property type="match status" value="1"/>
</dbReference>
<protein>
    <recommendedName>
        <fullName evidence="5">AT-hook motif nuclear-localized protein</fullName>
    </recommendedName>
</protein>
<feature type="region of interest" description="Disordered" evidence="6">
    <location>
        <begin position="320"/>
        <end position="384"/>
    </location>
</feature>
<keyword evidence="5" id="KW-0539">Nucleus</keyword>
<comment type="domain">
    <text evidence="5">The PPC domain mediates interactions between AHL proteins.</text>
</comment>
<dbReference type="GO" id="GO:0005634">
    <property type="term" value="C:nucleus"/>
    <property type="evidence" value="ECO:0007669"/>
    <property type="project" value="UniProtKB-SubCell"/>
</dbReference>
<keyword evidence="3 5" id="KW-0238">DNA-binding</keyword>
<dbReference type="Pfam" id="PF03479">
    <property type="entry name" value="PCC"/>
    <property type="match status" value="1"/>
</dbReference>
<dbReference type="CDD" id="cd11378">
    <property type="entry name" value="DUF296"/>
    <property type="match status" value="1"/>
</dbReference>
<dbReference type="GO" id="GO:0003680">
    <property type="term" value="F:minor groove of adenine-thymine-rich DNA binding"/>
    <property type="evidence" value="ECO:0007669"/>
    <property type="project" value="UniProtKB-UniRule"/>
</dbReference>
<reference evidence="8" key="2">
    <citation type="submission" date="2020-08" db="EMBL/GenBank/DDBJ databases">
        <title>Plant Genome Project.</title>
        <authorList>
            <person name="Zhang R.-G."/>
        </authorList>
    </citation>
    <scope>NUCLEOTIDE SEQUENCE</scope>
    <source>
        <strain evidence="8">Huo1</strain>
        <tissue evidence="8">Leaf</tissue>
    </source>
</reference>
<reference evidence="8" key="1">
    <citation type="submission" date="2018-01" db="EMBL/GenBank/DDBJ databases">
        <authorList>
            <person name="Mao J.F."/>
        </authorList>
    </citation>
    <scope>NUCLEOTIDE SEQUENCE</scope>
    <source>
        <strain evidence="8">Huo1</strain>
        <tissue evidence="8">Leaf</tissue>
    </source>
</reference>
<dbReference type="InterPro" id="IPR005175">
    <property type="entry name" value="PPC_dom"/>
</dbReference>
<dbReference type="AlphaFoldDB" id="A0A8X8YRM1"/>
<dbReference type="PANTHER" id="PTHR31500:SF57">
    <property type="entry name" value="AT-HOOK MOTIF NUCLEAR-LOCALIZED PROTEIN 10"/>
    <property type="match status" value="1"/>
</dbReference>
<evidence type="ECO:0000256" key="5">
    <source>
        <dbReference type="RuleBase" id="RU367031"/>
    </source>
</evidence>
<feature type="compositionally biased region" description="Low complexity" evidence="6">
    <location>
        <begin position="346"/>
        <end position="360"/>
    </location>
</feature>
<dbReference type="InterPro" id="IPR039605">
    <property type="entry name" value="AHL"/>
</dbReference>
<comment type="subcellular location">
    <subcellularLocation>
        <location evidence="5">Nucleus</location>
    </subcellularLocation>
</comment>
<dbReference type="Gene3D" id="3.30.1330.80">
    <property type="entry name" value="Hypothetical protein, similar to alpha- acetolactate decarboxylase, domain 2"/>
    <property type="match status" value="1"/>
</dbReference>
<gene>
    <name evidence="8" type="ORF">SASPL_106529</name>
</gene>
<keyword evidence="4 5" id="KW-0804">Transcription</keyword>
<accession>A0A8X8YRM1</accession>
<keyword evidence="9" id="KW-1185">Reference proteome</keyword>
<organism evidence="8">
    <name type="scientific">Salvia splendens</name>
    <name type="common">Scarlet sage</name>
    <dbReference type="NCBI Taxonomy" id="180675"/>
    <lineage>
        <taxon>Eukaryota</taxon>
        <taxon>Viridiplantae</taxon>
        <taxon>Streptophyta</taxon>
        <taxon>Embryophyta</taxon>
        <taxon>Tracheophyta</taxon>
        <taxon>Spermatophyta</taxon>
        <taxon>Magnoliopsida</taxon>
        <taxon>eudicotyledons</taxon>
        <taxon>Gunneridae</taxon>
        <taxon>Pentapetalae</taxon>
        <taxon>asterids</taxon>
        <taxon>lamiids</taxon>
        <taxon>Lamiales</taxon>
        <taxon>Lamiaceae</taxon>
        <taxon>Nepetoideae</taxon>
        <taxon>Mentheae</taxon>
        <taxon>Salviinae</taxon>
        <taxon>Salvia</taxon>
        <taxon>Salvia subgen. Calosphace</taxon>
        <taxon>core Calosphace</taxon>
    </lineage>
</organism>